<proteinExistence type="predicted"/>
<reference evidence="1" key="1">
    <citation type="submission" date="2008-08" db="EMBL/GenBank/DDBJ databases">
        <title>Annotation of Bifidobacterium longum subsp. infantis CCUG 52486.</title>
        <authorList>
            <consortium name="The Broad Institute Genome Sequencing Platform"/>
            <person name="Gougoulias C."/>
            <person name="Tuohy K.M."/>
            <person name="Gibson G.R."/>
            <person name="Ward D."/>
            <person name="Mehta T."/>
            <person name="Young S."/>
            <person name="Jaffe D."/>
            <person name="Gnerre S."/>
            <person name="Berlin A."/>
            <person name="Heiman D."/>
            <person name="Hepburn T."/>
            <person name="Shea T."/>
            <person name="Sykes S."/>
            <person name="Alvarado L."/>
            <person name="Kodira C."/>
            <person name="Borodovsky M."/>
            <person name="Lander E."/>
            <person name="Galagan J."/>
            <person name="Nusbaum C."/>
            <person name="Birren B."/>
        </authorList>
    </citation>
    <scope>NUCLEOTIDE SEQUENCE [LARGE SCALE GENOMIC DNA]</scope>
    <source>
        <strain evidence="1">CCUG 52486</strain>
    </source>
</reference>
<gene>
    <name evidence="1" type="ORF">BLIG_01195</name>
</gene>
<dbReference type="EMBL" id="DS990239">
    <property type="protein sequence ID" value="EEQ55244.1"/>
    <property type="molecule type" value="Genomic_DNA"/>
</dbReference>
<accession>C5EAX0</accession>
<dbReference type="Proteomes" id="UP000005084">
    <property type="component" value="Unassembled WGS sequence"/>
</dbReference>
<dbReference type="HOGENOM" id="CLU_3165147_0_0_11"/>
<sequence>MGPAATGVALLAARLAEGVDRVEYDDGRPGLGEYDIAFATKDEEGAE</sequence>
<organism evidence="1">
    <name type="scientific">Bifidobacterium longum subsp. infantis CCUG 52486</name>
    <dbReference type="NCBI Taxonomy" id="537937"/>
    <lineage>
        <taxon>Bacteria</taxon>
        <taxon>Bacillati</taxon>
        <taxon>Actinomycetota</taxon>
        <taxon>Actinomycetes</taxon>
        <taxon>Bifidobacteriales</taxon>
        <taxon>Bifidobacteriaceae</taxon>
        <taxon>Bifidobacterium</taxon>
    </lineage>
</organism>
<name>C5EAX0_BIFLI</name>
<evidence type="ECO:0000313" key="1">
    <source>
        <dbReference type="EMBL" id="EEQ55244.1"/>
    </source>
</evidence>
<protein>
    <submittedName>
        <fullName evidence="1">Uncharacterized protein</fullName>
    </submittedName>
</protein>
<dbReference type="AlphaFoldDB" id="C5EAX0"/>